<accession>A0ABT0AHZ0</accession>
<dbReference type="Gene3D" id="1.20.1600.10">
    <property type="entry name" value="Outer membrane efflux proteins (OEP)"/>
    <property type="match status" value="1"/>
</dbReference>
<name>A0ABT0AHZ0_9SPHN</name>
<dbReference type="RefSeq" id="WP_243803016.1">
    <property type="nucleotide sequence ID" value="NZ_JALHAT010000064.1"/>
</dbReference>
<comment type="subcellular location">
    <subcellularLocation>
        <location evidence="2">Cell membrane</location>
        <topology evidence="2">Lipid-anchor</topology>
    </subcellularLocation>
</comment>
<organism evidence="3 4">
    <name type="scientific">Novosphingobium mangrovi</name>
    <name type="common">ex Hu et al. 2023</name>
    <dbReference type="NCBI Taxonomy" id="2930094"/>
    <lineage>
        <taxon>Bacteria</taxon>
        <taxon>Pseudomonadati</taxon>
        <taxon>Pseudomonadota</taxon>
        <taxon>Alphaproteobacteria</taxon>
        <taxon>Sphingomonadales</taxon>
        <taxon>Sphingomonadaceae</taxon>
        <taxon>Novosphingobium</taxon>
    </lineage>
</organism>
<comment type="caution">
    <text evidence="3">The sequence shown here is derived from an EMBL/GenBank/DDBJ whole genome shotgun (WGS) entry which is preliminary data.</text>
</comment>
<protein>
    <submittedName>
        <fullName evidence="3">Efflux transporter outer membrane subunit</fullName>
    </submittedName>
</protein>
<gene>
    <name evidence="3" type="ORF">MTR65_19195</name>
</gene>
<dbReference type="PANTHER" id="PTHR30203">
    <property type="entry name" value="OUTER MEMBRANE CATION EFFLUX PROTEIN"/>
    <property type="match status" value="1"/>
</dbReference>
<dbReference type="Proteomes" id="UP001162802">
    <property type="component" value="Unassembled WGS sequence"/>
</dbReference>
<dbReference type="Gene3D" id="2.20.200.10">
    <property type="entry name" value="Outer membrane efflux proteins (OEP)"/>
    <property type="match status" value="1"/>
</dbReference>
<keyword evidence="2" id="KW-0449">Lipoprotein</keyword>
<evidence type="ECO:0000256" key="2">
    <source>
        <dbReference type="RuleBase" id="RU362097"/>
    </source>
</evidence>
<dbReference type="InterPro" id="IPR010131">
    <property type="entry name" value="MdtP/NodT-like"/>
</dbReference>
<dbReference type="Pfam" id="PF02321">
    <property type="entry name" value="OEP"/>
    <property type="match status" value="2"/>
</dbReference>
<dbReference type="PANTHER" id="PTHR30203:SF33">
    <property type="entry name" value="BLR4455 PROTEIN"/>
    <property type="match status" value="1"/>
</dbReference>
<sequence length="490" mass="52658">MRKCTALLLVGWVSACSLAPDYERPEAAILPVYRDGQVDAAPQADAPLATELGWRQFFRDPRLQSLIAAALSNNRDLAQSYARVDQARAQFRIQAAGRLPALDATGTGTRSQTPIAGLGAVGSAIPGDGSGGGGAPMPDSIRFTQFGANLGVSSFELDLWGRVRNLTRQQRENWLASVEGARAYRLSLIAQVAATYFDIRAGEERIALARRSLEGRREGERIARMRLEAGVTSTADYDQTVLLLTQAETELAEIQRTTEQARNLLNVLVGGPITGPMPAGLSLSEQVVPVSAGLPSTLLEQRPDILQAEHALVGANANIGAARAAYFPTISLTGTLGFMSNALGSLFDGANESWSYGGTASLPIFNWGRREAELRLSKAQAAELEAAYQSAVQNAFREVADGLVGRERFAEQIEIQQRTIAAQRRLARTARLRYDNGIAIYLEVLDAERSLFSASQTLISLRATELQNAVNLYTALGGGLEEVAGAPDED</sequence>
<keyword evidence="2" id="KW-1134">Transmembrane beta strand</keyword>
<keyword evidence="2" id="KW-0732">Signal</keyword>
<feature type="chain" id="PRO_5044981258" evidence="2">
    <location>
        <begin position="20"/>
        <end position="490"/>
    </location>
</feature>
<keyword evidence="2" id="KW-0812">Transmembrane</keyword>
<dbReference type="PROSITE" id="PS51257">
    <property type="entry name" value="PROKAR_LIPOPROTEIN"/>
    <property type="match status" value="1"/>
</dbReference>
<keyword evidence="2" id="KW-0564">Palmitate</keyword>
<reference evidence="3" key="1">
    <citation type="submission" date="2022-03" db="EMBL/GenBank/DDBJ databases">
        <title>Identification of a novel bacterium isolated from mangrove sediments.</title>
        <authorList>
            <person name="Pan X."/>
        </authorList>
    </citation>
    <scope>NUCLEOTIDE SEQUENCE</scope>
    <source>
        <strain evidence="3">B2637</strain>
    </source>
</reference>
<dbReference type="SUPFAM" id="SSF56954">
    <property type="entry name" value="Outer membrane efflux proteins (OEP)"/>
    <property type="match status" value="1"/>
</dbReference>
<feature type="signal peptide" evidence="2">
    <location>
        <begin position="1"/>
        <end position="19"/>
    </location>
</feature>
<keyword evidence="4" id="KW-1185">Reference proteome</keyword>
<dbReference type="InterPro" id="IPR003423">
    <property type="entry name" value="OMP_efflux"/>
</dbReference>
<keyword evidence="2" id="KW-0472">Membrane</keyword>
<proteinExistence type="inferred from homology"/>
<evidence type="ECO:0000313" key="4">
    <source>
        <dbReference type="Proteomes" id="UP001162802"/>
    </source>
</evidence>
<dbReference type="EMBL" id="JALHAT010000064">
    <property type="protein sequence ID" value="MCJ1962815.1"/>
    <property type="molecule type" value="Genomic_DNA"/>
</dbReference>
<evidence type="ECO:0000313" key="3">
    <source>
        <dbReference type="EMBL" id="MCJ1962815.1"/>
    </source>
</evidence>
<comment type="similarity">
    <text evidence="1 2">Belongs to the outer membrane factor (OMF) (TC 1.B.17) family.</text>
</comment>
<dbReference type="NCBIfam" id="TIGR01845">
    <property type="entry name" value="outer_NodT"/>
    <property type="match status" value="1"/>
</dbReference>
<evidence type="ECO:0000256" key="1">
    <source>
        <dbReference type="ARBA" id="ARBA00007613"/>
    </source>
</evidence>